<sequence length="252" mass="28591">MQITILHKSFQVVPYSRVRCKKTAASKIHASLSKMPAVQHDVDTPFKKATFGMGCFWACDALFGAQKGVLRTAVGYSGGTLIDPEYRKLGDHTEVIEIDYDPKTISFDDLLLLFWNNHEYGLTTCVKKQYMSLILYHDEDQKRMAEISLKKEAHKRNENLTTTILPAGKFYPAEDYHQKYRLQQHPSLVKELGITPENLKTSHLAARLNGYLAGVGKLEDLEKDCIELGLPEKTSTYVKAQWKQNEGGTLYC</sequence>
<evidence type="ECO:0000256" key="3">
    <source>
        <dbReference type="ARBA" id="ARBA00023002"/>
    </source>
</evidence>
<name>A0AAW1ULF2_9CUCU</name>
<dbReference type="PANTHER" id="PTHR43774">
    <property type="entry name" value="PEPTIDE METHIONINE SULFOXIDE REDUCTASE"/>
    <property type="match status" value="1"/>
</dbReference>
<evidence type="ECO:0000313" key="7">
    <source>
        <dbReference type="Proteomes" id="UP001431783"/>
    </source>
</evidence>
<comment type="caution">
    <text evidence="6">The sequence shown here is derived from an EMBL/GenBank/DDBJ whole genome shotgun (WGS) entry which is preliminary data.</text>
</comment>
<dbReference type="GO" id="GO:0008113">
    <property type="term" value="F:peptide-methionine (S)-S-oxide reductase activity"/>
    <property type="evidence" value="ECO:0007669"/>
    <property type="project" value="UniProtKB-EC"/>
</dbReference>
<dbReference type="SUPFAM" id="SSF55068">
    <property type="entry name" value="Peptide methionine sulfoxide reductase"/>
    <property type="match status" value="1"/>
</dbReference>
<accession>A0AAW1ULF2</accession>
<dbReference type="Proteomes" id="UP001431783">
    <property type="component" value="Unassembled WGS sequence"/>
</dbReference>
<reference evidence="6 7" key="1">
    <citation type="submission" date="2023-03" db="EMBL/GenBank/DDBJ databases">
        <title>Genome insight into feeding habits of ladybird beetles.</title>
        <authorList>
            <person name="Li H.-S."/>
            <person name="Huang Y.-H."/>
            <person name="Pang H."/>
        </authorList>
    </citation>
    <scope>NUCLEOTIDE SEQUENCE [LARGE SCALE GENOMIC DNA]</scope>
    <source>
        <strain evidence="6">SYSU_2023b</strain>
        <tissue evidence="6">Whole body</tissue>
    </source>
</reference>
<dbReference type="InterPro" id="IPR002569">
    <property type="entry name" value="Met_Sox_Rdtase_MsrA_dom"/>
</dbReference>
<keyword evidence="3" id="KW-0560">Oxidoreductase</keyword>
<dbReference type="Pfam" id="PF01625">
    <property type="entry name" value="PMSR"/>
    <property type="match status" value="1"/>
</dbReference>
<gene>
    <name evidence="6" type="ORF">WA026_016488</name>
</gene>
<dbReference type="FunFam" id="3.30.1060.10:FF:000004">
    <property type="entry name" value="Peptide methionine sulfoxide reductase A5"/>
    <property type="match status" value="1"/>
</dbReference>
<dbReference type="EC" id="1.8.4.11" evidence="2"/>
<protein>
    <recommendedName>
        <fullName evidence="2">peptide-methionine (S)-S-oxide reductase</fullName>
        <ecNumber evidence="2">1.8.4.11</ecNumber>
    </recommendedName>
    <alternativeName>
        <fullName evidence="4">Peptide-methionine (S)-S-oxide reductase</fullName>
    </alternativeName>
</protein>
<dbReference type="AlphaFoldDB" id="A0AAW1ULF2"/>
<comment type="similarity">
    <text evidence="1">Belongs to the MsrA Met sulfoxide reductase family.</text>
</comment>
<dbReference type="PANTHER" id="PTHR43774:SF1">
    <property type="entry name" value="PEPTIDE METHIONINE SULFOXIDE REDUCTASE MSRA 2"/>
    <property type="match status" value="1"/>
</dbReference>
<dbReference type="Gene3D" id="3.30.1060.10">
    <property type="entry name" value="Peptide methionine sulphoxide reductase MsrA"/>
    <property type="match status" value="1"/>
</dbReference>
<organism evidence="6 7">
    <name type="scientific">Henosepilachna vigintioctopunctata</name>
    <dbReference type="NCBI Taxonomy" id="420089"/>
    <lineage>
        <taxon>Eukaryota</taxon>
        <taxon>Metazoa</taxon>
        <taxon>Ecdysozoa</taxon>
        <taxon>Arthropoda</taxon>
        <taxon>Hexapoda</taxon>
        <taxon>Insecta</taxon>
        <taxon>Pterygota</taxon>
        <taxon>Neoptera</taxon>
        <taxon>Endopterygota</taxon>
        <taxon>Coleoptera</taxon>
        <taxon>Polyphaga</taxon>
        <taxon>Cucujiformia</taxon>
        <taxon>Coccinelloidea</taxon>
        <taxon>Coccinellidae</taxon>
        <taxon>Epilachninae</taxon>
        <taxon>Epilachnini</taxon>
        <taxon>Henosepilachna</taxon>
    </lineage>
</organism>
<evidence type="ECO:0000259" key="5">
    <source>
        <dbReference type="Pfam" id="PF01625"/>
    </source>
</evidence>
<evidence type="ECO:0000256" key="1">
    <source>
        <dbReference type="ARBA" id="ARBA00005591"/>
    </source>
</evidence>
<feature type="domain" description="Peptide methionine sulphoxide reductase MsrA" evidence="5">
    <location>
        <begin position="48"/>
        <end position="185"/>
    </location>
</feature>
<evidence type="ECO:0000313" key="6">
    <source>
        <dbReference type="EMBL" id="KAK9881616.1"/>
    </source>
</evidence>
<dbReference type="InterPro" id="IPR036509">
    <property type="entry name" value="Met_Sox_Rdtase_MsrA_sf"/>
</dbReference>
<evidence type="ECO:0000256" key="2">
    <source>
        <dbReference type="ARBA" id="ARBA00012502"/>
    </source>
</evidence>
<dbReference type="EMBL" id="JARQZJ010000069">
    <property type="protein sequence ID" value="KAK9881616.1"/>
    <property type="molecule type" value="Genomic_DNA"/>
</dbReference>
<evidence type="ECO:0000256" key="4">
    <source>
        <dbReference type="ARBA" id="ARBA00030643"/>
    </source>
</evidence>
<keyword evidence="7" id="KW-1185">Reference proteome</keyword>
<proteinExistence type="inferred from homology"/>